<protein>
    <submittedName>
        <fullName evidence="2">Uncharacterized protein</fullName>
    </submittedName>
</protein>
<organism evidence="2 3">
    <name type="scientific">Crucibulum laeve</name>
    <dbReference type="NCBI Taxonomy" id="68775"/>
    <lineage>
        <taxon>Eukaryota</taxon>
        <taxon>Fungi</taxon>
        <taxon>Dikarya</taxon>
        <taxon>Basidiomycota</taxon>
        <taxon>Agaricomycotina</taxon>
        <taxon>Agaricomycetes</taxon>
        <taxon>Agaricomycetidae</taxon>
        <taxon>Agaricales</taxon>
        <taxon>Agaricineae</taxon>
        <taxon>Nidulariaceae</taxon>
        <taxon>Crucibulum</taxon>
    </lineage>
</organism>
<feature type="chain" id="PRO_5022711767" evidence="1">
    <location>
        <begin position="20"/>
        <end position="74"/>
    </location>
</feature>
<evidence type="ECO:0000313" key="3">
    <source>
        <dbReference type="Proteomes" id="UP000308652"/>
    </source>
</evidence>
<gene>
    <name evidence="2" type="ORF">BDQ12DRAFT_722449</name>
</gene>
<sequence>MKKCYLIRLALPVSMLAQGLTVEGAATPIIECTAAIAPKVLSAASLSSKAWDTAFVEWGDALCETHLRSSRRAK</sequence>
<keyword evidence="3" id="KW-1185">Reference proteome</keyword>
<accession>A0A5C3M2X0</accession>
<name>A0A5C3M2X0_9AGAR</name>
<keyword evidence="1" id="KW-0732">Signal</keyword>
<evidence type="ECO:0000313" key="2">
    <source>
        <dbReference type="EMBL" id="TFK39610.1"/>
    </source>
</evidence>
<reference evidence="2 3" key="1">
    <citation type="journal article" date="2019" name="Nat. Ecol. Evol.">
        <title>Megaphylogeny resolves global patterns of mushroom evolution.</title>
        <authorList>
            <person name="Varga T."/>
            <person name="Krizsan K."/>
            <person name="Foldi C."/>
            <person name="Dima B."/>
            <person name="Sanchez-Garcia M."/>
            <person name="Sanchez-Ramirez S."/>
            <person name="Szollosi G.J."/>
            <person name="Szarkandi J.G."/>
            <person name="Papp V."/>
            <person name="Albert L."/>
            <person name="Andreopoulos W."/>
            <person name="Angelini C."/>
            <person name="Antonin V."/>
            <person name="Barry K.W."/>
            <person name="Bougher N.L."/>
            <person name="Buchanan P."/>
            <person name="Buyck B."/>
            <person name="Bense V."/>
            <person name="Catcheside P."/>
            <person name="Chovatia M."/>
            <person name="Cooper J."/>
            <person name="Damon W."/>
            <person name="Desjardin D."/>
            <person name="Finy P."/>
            <person name="Geml J."/>
            <person name="Haridas S."/>
            <person name="Hughes K."/>
            <person name="Justo A."/>
            <person name="Karasinski D."/>
            <person name="Kautmanova I."/>
            <person name="Kiss B."/>
            <person name="Kocsube S."/>
            <person name="Kotiranta H."/>
            <person name="LaButti K.M."/>
            <person name="Lechner B.E."/>
            <person name="Liimatainen K."/>
            <person name="Lipzen A."/>
            <person name="Lukacs Z."/>
            <person name="Mihaltcheva S."/>
            <person name="Morgado L.N."/>
            <person name="Niskanen T."/>
            <person name="Noordeloos M.E."/>
            <person name="Ohm R.A."/>
            <person name="Ortiz-Santana B."/>
            <person name="Ovrebo C."/>
            <person name="Racz N."/>
            <person name="Riley R."/>
            <person name="Savchenko A."/>
            <person name="Shiryaev A."/>
            <person name="Soop K."/>
            <person name="Spirin V."/>
            <person name="Szebenyi C."/>
            <person name="Tomsovsky M."/>
            <person name="Tulloss R.E."/>
            <person name="Uehling J."/>
            <person name="Grigoriev I.V."/>
            <person name="Vagvolgyi C."/>
            <person name="Papp T."/>
            <person name="Martin F.M."/>
            <person name="Miettinen O."/>
            <person name="Hibbett D.S."/>
            <person name="Nagy L.G."/>
        </authorList>
    </citation>
    <scope>NUCLEOTIDE SEQUENCE [LARGE SCALE GENOMIC DNA]</scope>
    <source>
        <strain evidence="2 3">CBS 166.37</strain>
    </source>
</reference>
<dbReference type="AlphaFoldDB" id="A0A5C3M2X0"/>
<dbReference type="Proteomes" id="UP000308652">
    <property type="component" value="Unassembled WGS sequence"/>
</dbReference>
<feature type="signal peptide" evidence="1">
    <location>
        <begin position="1"/>
        <end position="19"/>
    </location>
</feature>
<evidence type="ECO:0000256" key="1">
    <source>
        <dbReference type="SAM" id="SignalP"/>
    </source>
</evidence>
<proteinExistence type="predicted"/>
<dbReference type="EMBL" id="ML213599">
    <property type="protein sequence ID" value="TFK39610.1"/>
    <property type="molecule type" value="Genomic_DNA"/>
</dbReference>